<feature type="binding site" evidence="2">
    <location>
        <position position="345"/>
    </location>
    <ligand>
        <name>L-tryptophan</name>
        <dbReference type="ChEBI" id="CHEBI:57912"/>
    </ligand>
</feature>
<reference evidence="3 4" key="1">
    <citation type="submission" date="2016-06" db="EMBL/GenBank/DDBJ databases">
        <title>Genome sequence of Porphyrobacter dokdonensis DSW-74.</title>
        <authorList>
            <person name="Kim J.F."/>
            <person name="Song J.Y."/>
        </authorList>
    </citation>
    <scope>NUCLEOTIDE SEQUENCE [LARGE SCALE GENOMIC DNA]</scope>
    <source>
        <strain evidence="3 4">DSW-74</strain>
    </source>
</reference>
<evidence type="ECO:0000313" key="3">
    <source>
        <dbReference type="EMBL" id="OBV10399.1"/>
    </source>
</evidence>
<feature type="binding site" evidence="2">
    <location>
        <position position="188"/>
    </location>
    <ligand>
        <name>FAD</name>
        <dbReference type="ChEBI" id="CHEBI:57692"/>
    </ligand>
</feature>
<keyword evidence="2" id="KW-0285">Flavoprotein</keyword>
<dbReference type="Pfam" id="PF04820">
    <property type="entry name" value="Trp_halogenase"/>
    <property type="match status" value="1"/>
</dbReference>
<proteinExistence type="predicted"/>
<organism evidence="3 4">
    <name type="scientific">Erythrobacter dokdonensis DSW-74</name>
    <dbReference type="NCBI Taxonomy" id="1300349"/>
    <lineage>
        <taxon>Bacteria</taxon>
        <taxon>Pseudomonadati</taxon>
        <taxon>Pseudomonadota</taxon>
        <taxon>Alphaproteobacteria</taxon>
        <taxon>Sphingomonadales</taxon>
        <taxon>Erythrobacteraceae</taxon>
        <taxon>Erythrobacter/Porphyrobacter group</taxon>
        <taxon>Erythrobacter</taxon>
    </lineage>
</organism>
<dbReference type="GO" id="GO:0000166">
    <property type="term" value="F:nucleotide binding"/>
    <property type="evidence" value="ECO:0007669"/>
    <property type="project" value="UniProtKB-KW"/>
</dbReference>
<keyword evidence="2" id="KW-0547">Nucleotide-binding</keyword>
<sequence>MTGEGSVQKLVIVGGGTAGWITAAAFARLLGGRLDIELVESETIGTVGVGEATIPQIIRLNAILGIDENEFLKATSGTFKLGIEFVDWGQKGSRYLHTFGDTGMNLGNVAFHHYWRRSMGAGGNPKGLWNYSLHQRAADEARFGKLDRVGNTAMTGLAYAYHFDASRYALFLRAYAEGRGVTRTEGIVERVERDGESGDITAIVLKGGERVAGDFFIDCTGFRSLLLGGELGVGYQDWSKWLPCDRALAVPSERLETLVPYTRATAKDAGWQWRIPLQHRTGNGHVYSSGFTTDAAAADTLLDGLDTKALGDPRPIRFTTGRREAFWAHNCAAIGLSSGFLEPLESTSIHLIQSHVSRLIQLFPRSANAAAMRAEYNRRCAAEFAQIRDFLILHYHRTDREDTEFWRYCKHMSVPDSLTHKLELFAASGRVGRDTDDLFRDASWVQVMLGQGIMPADYDPMADQIDDAQLTGFLESLRAIIERSVAGLPRHEDYLARHCPAEKLNAAA</sequence>
<comment type="caution">
    <text evidence="3">The sequence shown here is derived from an EMBL/GenBank/DDBJ whole genome shotgun (WGS) entry which is preliminary data.</text>
</comment>
<dbReference type="InterPro" id="IPR050816">
    <property type="entry name" value="Flavin-dep_Halogenase_NPB"/>
</dbReference>
<feature type="binding site" evidence="2">
    <location>
        <position position="80"/>
    </location>
    <ligand>
        <name>7-chloro-L-tryptophan</name>
        <dbReference type="ChEBI" id="CHEBI:58713"/>
    </ligand>
</feature>
<protein>
    <submittedName>
        <fullName evidence="3">Tryptophan halogenase</fullName>
    </submittedName>
</protein>
<dbReference type="PANTHER" id="PTHR43747:SF4">
    <property type="entry name" value="FLAVIN-DEPENDENT TRYPTOPHAN HALOGENASE"/>
    <property type="match status" value="1"/>
</dbReference>
<keyword evidence="4" id="KW-1185">Reference proteome</keyword>
<gene>
    <name evidence="3" type="ORF">I603_2361</name>
</gene>
<dbReference type="AlphaFoldDB" id="A0A1A7BD32"/>
<feature type="binding site" evidence="2">
    <location>
        <position position="336"/>
    </location>
    <ligand>
        <name>FAD</name>
        <dbReference type="ChEBI" id="CHEBI:57692"/>
    </ligand>
</feature>
<dbReference type="STRING" id="1300349.I603_2361"/>
<dbReference type="PIRSF" id="PIRSF011396">
    <property type="entry name" value="Trp_halogenase"/>
    <property type="match status" value="1"/>
</dbReference>
<feature type="binding site" evidence="2">
    <location>
        <begin position="15"/>
        <end position="18"/>
    </location>
    <ligand>
        <name>FAD</name>
        <dbReference type="ChEBI" id="CHEBI:57692"/>
    </ligand>
</feature>
<dbReference type="PATRIC" id="fig|1300349.4.peg.2351"/>
<evidence type="ECO:0000256" key="2">
    <source>
        <dbReference type="PIRSR" id="PIRSR011396-2"/>
    </source>
</evidence>
<dbReference type="EMBL" id="LZYB01000006">
    <property type="protein sequence ID" value="OBV10399.1"/>
    <property type="molecule type" value="Genomic_DNA"/>
</dbReference>
<dbReference type="InterPro" id="IPR006905">
    <property type="entry name" value="Flavin_halogenase"/>
</dbReference>
<evidence type="ECO:0000256" key="1">
    <source>
        <dbReference type="PIRSR" id="PIRSR011396-1"/>
    </source>
</evidence>
<feature type="binding site" evidence="2">
    <location>
        <position position="349"/>
    </location>
    <ligand>
        <name>FAD</name>
        <dbReference type="ChEBI" id="CHEBI:57692"/>
    </ligand>
</feature>
<dbReference type="GO" id="GO:0004497">
    <property type="term" value="F:monooxygenase activity"/>
    <property type="evidence" value="ECO:0007669"/>
    <property type="project" value="InterPro"/>
</dbReference>
<dbReference type="Gene3D" id="3.50.50.60">
    <property type="entry name" value="FAD/NAD(P)-binding domain"/>
    <property type="match status" value="1"/>
</dbReference>
<evidence type="ECO:0000313" key="4">
    <source>
        <dbReference type="Proteomes" id="UP000092484"/>
    </source>
</evidence>
<dbReference type="RefSeq" id="WP_068865250.1">
    <property type="nucleotide sequence ID" value="NZ_LZYB01000006.1"/>
</dbReference>
<dbReference type="InterPro" id="IPR033856">
    <property type="entry name" value="Trp_halogen"/>
</dbReference>
<name>A0A1A7BD32_9SPHN</name>
<dbReference type="Proteomes" id="UP000092484">
    <property type="component" value="Unassembled WGS sequence"/>
</dbReference>
<keyword evidence="2" id="KW-0274">FAD</keyword>
<feature type="active site" evidence="1">
    <location>
        <position position="80"/>
    </location>
</feature>
<dbReference type="InterPro" id="IPR036188">
    <property type="entry name" value="FAD/NAD-bd_sf"/>
</dbReference>
<dbReference type="PANTHER" id="PTHR43747">
    <property type="entry name" value="FAD-BINDING PROTEIN"/>
    <property type="match status" value="1"/>
</dbReference>
<dbReference type="SUPFAM" id="SSF51905">
    <property type="entry name" value="FAD/NAD(P)-binding domain"/>
    <property type="match status" value="1"/>
</dbReference>
<accession>A0A1A7BD32</accession>